<gene>
    <name evidence="5" type="ORF">OTU49_006020</name>
</gene>
<dbReference type="FunFam" id="3.30.1490.100:FF:000003">
    <property type="entry name" value="Polymerase (DNA directed) iota"/>
    <property type="match status" value="1"/>
</dbReference>
<feature type="domain" description="UmuC" evidence="4">
    <location>
        <begin position="24"/>
        <end position="238"/>
    </location>
</feature>
<dbReference type="FunFam" id="3.40.1170.60:FF:000006">
    <property type="entry name" value="DNA polymerase iota"/>
    <property type="match status" value="1"/>
</dbReference>
<proteinExistence type="inferred from homology"/>
<name>A0AAW0X1G2_CHEQU</name>
<dbReference type="PIRSF" id="PIRSF036603">
    <property type="entry name" value="DPol_eta"/>
    <property type="match status" value="1"/>
</dbReference>
<organism evidence="5 6">
    <name type="scientific">Cherax quadricarinatus</name>
    <name type="common">Australian red claw crayfish</name>
    <dbReference type="NCBI Taxonomy" id="27406"/>
    <lineage>
        <taxon>Eukaryota</taxon>
        <taxon>Metazoa</taxon>
        <taxon>Ecdysozoa</taxon>
        <taxon>Arthropoda</taxon>
        <taxon>Crustacea</taxon>
        <taxon>Multicrustacea</taxon>
        <taxon>Malacostraca</taxon>
        <taxon>Eumalacostraca</taxon>
        <taxon>Eucarida</taxon>
        <taxon>Decapoda</taxon>
        <taxon>Pleocyemata</taxon>
        <taxon>Astacidea</taxon>
        <taxon>Parastacoidea</taxon>
        <taxon>Parastacidae</taxon>
        <taxon>Cherax</taxon>
    </lineage>
</organism>
<dbReference type="PROSITE" id="PS50173">
    <property type="entry name" value="UMUC"/>
    <property type="match status" value="1"/>
</dbReference>
<dbReference type="Gene3D" id="3.30.70.270">
    <property type="match status" value="1"/>
</dbReference>
<keyword evidence="2" id="KW-0237">DNA synthesis</keyword>
<dbReference type="EMBL" id="JARKIK010000051">
    <property type="protein sequence ID" value="KAK8734109.1"/>
    <property type="molecule type" value="Genomic_DNA"/>
</dbReference>
<dbReference type="Gene3D" id="1.10.150.20">
    <property type="entry name" value="5' to 3' exonuclease, C-terminal subdomain"/>
    <property type="match status" value="1"/>
</dbReference>
<dbReference type="Pfam" id="PF21999">
    <property type="entry name" value="IMS_HHH_1"/>
    <property type="match status" value="1"/>
</dbReference>
<sequence>MCEEDFDEQDDEWALLPDHHQRTVLHIDVDCFYAQVEMVRNPSLRDKPLGIKQKNLMVTCNYMARSLGVKKSMWLKEALEILPNLVLVDGSDLSHYRQFSSKISAIAQTFTPHVERLGLDENFIDVTDIVGNYLCAQNDKIEGHVYGDKVPNVACLGDQCGCGCRERLIAGTYIAKELRQQIHATLGLTCCAGIAHNKLLAKLVSGYHKPNQQTVLFPWQVHDIMNSLHSANSIPGIGYATSKVLEELGILTVQQLQNSAFKILTSKFDNETSQRLKDLSLGIDETPVKKSGRPQSIGLEDAFQKIISVAEVREKYYTLLERLLKLLADDGRIPSSIKVSVRKFNTGKMFRQRETKQAPLSSSLFTQGGKNVNEDTKCTLLNVIMGLFHKMVDTSKDFHLTLVGVGFNKFIERAHDSQAISNFFSKRPREQITRQSLDYEETDVMKRSKLCQASNNTQTVNLEITQMKSCVSSSEITQSTYSINDSSENFKDSFNNRLLFETSKSSTDVKYIGDKVMVDKTNENVSVSDTRKDLVLSENCNIPDKLVNNEKTSTQNPEKHVPFLLPSGIDREVFIALPVELQREILDNSKQNTNVRTEKVLQFKQVSPMKNNLIKNKKIDNYFKPQVSVSTIRPNVHNKKKGSSVSVEELCGTGIPCTVNVQEKDCQPSCSYTMKDSSQIQCSGTSNGETILNSNRDSFRVESSPRKSCITVDEIDPSVFNALPECIQNEIFQEQELAKQICSFQPKKTLICSNRKRRNSVSILKYLKKL</sequence>
<dbReference type="Pfam" id="PF11799">
    <property type="entry name" value="IMS_C"/>
    <property type="match status" value="1"/>
</dbReference>
<evidence type="ECO:0000313" key="5">
    <source>
        <dbReference type="EMBL" id="KAK8734109.1"/>
    </source>
</evidence>
<dbReference type="PANTHER" id="PTHR46404">
    <property type="entry name" value="DNA POLYMERASE IOTA"/>
    <property type="match status" value="1"/>
</dbReference>
<dbReference type="Gene3D" id="3.30.1490.100">
    <property type="entry name" value="DNA polymerase, Y-family, little finger domain"/>
    <property type="match status" value="1"/>
</dbReference>
<dbReference type="PANTHER" id="PTHR46404:SF1">
    <property type="entry name" value="DNA POLYMERASE IOTA"/>
    <property type="match status" value="1"/>
</dbReference>
<evidence type="ECO:0000256" key="1">
    <source>
        <dbReference type="ARBA" id="ARBA00010945"/>
    </source>
</evidence>
<evidence type="ECO:0000256" key="2">
    <source>
        <dbReference type="ARBA" id="ARBA00022634"/>
    </source>
</evidence>
<protein>
    <recommendedName>
        <fullName evidence="4">UmuC domain-containing protein</fullName>
    </recommendedName>
</protein>
<dbReference type="Proteomes" id="UP001445076">
    <property type="component" value="Unassembled WGS sequence"/>
</dbReference>
<evidence type="ECO:0000256" key="3">
    <source>
        <dbReference type="ARBA" id="ARBA00022679"/>
    </source>
</evidence>
<dbReference type="GO" id="GO:0019985">
    <property type="term" value="P:translesion synthesis"/>
    <property type="evidence" value="ECO:0007669"/>
    <property type="project" value="TreeGrafter"/>
</dbReference>
<dbReference type="GO" id="GO:0006281">
    <property type="term" value="P:DNA repair"/>
    <property type="evidence" value="ECO:0007669"/>
    <property type="project" value="InterPro"/>
</dbReference>
<dbReference type="Gene3D" id="3.40.1170.60">
    <property type="match status" value="1"/>
</dbReference>
<accession>A0AAW0X1G2</accession>
<dbReference type="InterPro" id="IPR053848">
    <property type="entry name" value="IMS_HHH_1"/>
</dbReference>
<keyword evidence="3" id="KW-0808">Transferase</keyword>
<comment type="caution">
    <text evidence="5">The sequence shown here is derived from an EMBL/GenBank/DDBJ whole genome shotgun (WGS) entry which is preliminary data.</text>
</comment>
<dbReference type="InterPro" id="IPR036775">
    <property type="entry name" value="DNA_pol_Y-fam_lit_finger_sf"/>
</dbReference>
<evidence type="ECO:0000259" key="4">
    <source>
        <dbReference type="PROSITE" id="PS50173"/>
    </source>
</evidence>
<reference evidence="5 6" key="1">
    <citation type="journal article" date="2024" name="BMC Genomics">
        <title>Genome assembly of redclaw crayfish (Cherax quadricarinatus) provides insights into its immune adaptation and hypoxia tolerance.</title>
        <authorList>
            <person name="Liu Z."/>
            <person name="Zheng J."/>
            <person name="Li H."/>
            <person name="Fang K."/>
            <person name="Wang S."/>
            <person name="He J."/>
            <person name="Zhou D."/>
            <person name="Weng S."/>
            <person name="Chi M."/>
            <person name="Gu Z."/>
            <person name="He J."/>
            <person name="Li F."/>
            <person name="Wang M."/>
        </authorList>
    </citation>
    <scope>NUCLEOTIDE SEQUENCE [LARGE SCALE GENOMIC DNA]</scope>
    <source>
        <strain evidence="5">ZL_2023a</strain>
    </source>
</reference>
<dbReference type="GO" id="GO:0003684">
    <property type="term" value="F:damaged DNA binding"/>
    <property type="evidence" value="ECO:0007669"/>
    <property type="project" value="InterPro"/>
</dbReference>
<keyword evidence="6" id="KW-1185">Reference proteome</keyword>
<dbReference type="InterPro" id="IPR001126">
    <property type="entry name" value="UmuC"/>
</dbReference>
<dbReference type="InterPro" id="IPR025527">
    <property type="entry name" value="HUWE1/Rev1_UBM"/>
</dbReference>
<dbReference type="InterPro" id="IPR017961">
    <property type="entry name" value="DNA_pol_Y-fam_little_finger"/>
</dbReference>
<dbReference type="AlphaFoldDB" id="A0AAW0X1G2"/>
<dbReference type="Pfam" id="PF00817">
    <property type="entry name" value="IMS"/>
    <property type="match status" value="1"/>
</dbReference>
<dbReference type="InterPro" id="IPR043128">
    <property type="entry name" value="Rev_trsase/Diguanyl_cyclase"/>
</dbReference>
<dbReference type="SUPFAM" id="SSF100879">
    <property type="entry name" value="Lesion bypass DNA polymerase (Y-family), little finger domain"/>
    <property type="match status" value="1"/>
</dbReference>
<dbReference type="Pfam" id="PF14377">
    <property type="entry name" value="UBM"/>
    <property type="match status" value="2"/>
</dbReference>
<dbReference type="GO" id="GO:0003887">
    <property type="term" value="F:DNA-directed DNA polymerase activity"/>
    <property type="evidence" value="ECO:0007669"/>
    <property type="project" value="InterPro"/>
</dbReference>
<dbReference type="Gene3D" id="6.10.250.1630">
    <property type="match status" value="2"/>
</dbReference>
<dbReference type="SUPFAM" id="SSF56672">
    <property type="entry name" value="DNA/RNA polymerases"/>
    <property type="match status" value="1"/>
</dbReference>
<comment type="similarity">
    <text evidence="1">Belongs to the DNA polymerase type-Y family.</text>
</comment>
<dbReference type="InterPro" id="IPR043502">
    <property type="entry name" value="DNA/RNA_pol_sf"/>
</dbReference>
<evidence type="ECO:0000313" key="6">
    <source>
        <dbReference type="Proteomes" id="UP001445076"/>
    </source>
</evidence>